<evidence type="ECO:0000313" key="2">
    <source>
        <dbReference type="EMBL" id="SVC71192.1"/>
    </source>
</evidence>
<proteinExistence type="predicted"/>
<protein>
    <submittedName>
        <fullName evidence="2">Uncharacterized protein</fullName>
    </submittedName>
</protein>
<dbReference type="EMBL" id="UINC01106488">
    <property type="protein sequence ID" value="SVC71192.1"/>
    <property type="molecule type" value="Genomic_DNA"/>
</dbReference>
<accession>A0A382PGW1</accession>
<feature type="non-terminal residue" evidence="2">
    <location>
        <position position="1"/>
    </location>
</feature>
<reference evidence="2" key="1">
    <citation type="submission" date="2018-05" db="EMBL/GenBank/DDBJ databases">
        <authorList>
            <person name="Lanie J.A."/>
            <person name="Ng W.-L."/>
            <person name="Kazmierczak K.M."/>
            <person name="Andrzejewski T.M."/>
            <person name="Davidsen T.M."/>
            <person name="Wayne K.J."/>
            <person name="Tettelin H."/>
            <person name="Glass J.I."/>
            <person name="Rusch D."/>
            <person name="Podicherti R."/>
            <person name="Tsui H.-C.T."/>
            <person name="Winkler M.E."/>
        </authorList>
    </citation>
    <scope>NUCLEOTIDE SEQUENCE</scope>
</reference>
<gene>
    <name evidence="2" type="ORF">METZ01_LOCUS324046</name>
</gene>
<organism evidence="2">
    <name type="scientific">marine metagenome</name>
    <dbReference type="NCBI Taxonomy" id="408172"/>
    <lineage>
        <taxon>unclassified sequences</taxon>
        <taxon>metagenomes</taxon>
        <taxon>ecological metagenomes</taxon>
    </lineage>
</organism>
<dbReference type="AlphaFoldDB" id="A0A382PGW1"/>
<sequence length="39" mass="4373">LMDRLSSSGMNNAVNLDRNVNAQQNKTARPTRNNNTVEK</sequence>
<feature type="region of interest" description="Disordered" evidence="1">
    <location>
        <begin position="1"/>
        <end position="39"/>
    </location>
</feature>
<name>A0A382PGW1_9ZZZZ</name>
<evidence type="ECO:0000256" key="1">
    <source>
        <dbReference type="SAM" id="MobiDB-lite"/>
    </source>
</evidence>